<dbReference type="Gene3D" id="3.40.1190.20">
    <property type="match status" value="1"/>
</dbReference>
<reference evidence="7" key="1">
    <citation type="submission" date="2021-07" db="EMBL/GenBank/DDBJ databases">
        <title>Candidatus Kaistella beijingensis sp. nov. isolated from a municipal wastewater treatment plant is involved in sludge foaming.</title>
        <authorList>
            <person name="Song Y."/>
            <person name="Liu S.-J."/>
        </authorList>
    </citation>
    <scope>NUCLEOTIDE SEQUENCE</scope>
    <source>
        <strain evidence="7">DSM 43998</strain>
    </source>
</reference>
<dbReference type="SUPFAM" id="SSF53613">
    <property type="entry name" value="Ribokinase-like"/>
    <property type="match status" value="1"/>
</dbReference>
<evidence type="ECO:0000256" key="4">
    <source>
        <dbReference type="ARBA" id="ARBA00022777"/>
    </source>
</evidence>
<name>A0ABX8SDV9_9ACTN</name>
<feature type="domain" description="Carbohydrate kinase PfkB" evidence="6">
    <location>
        <begin position="27"/>
        <end position="294"/>
    </location>
</feature>
<evidence type="ECO:0000313" key="8">
    <source>
        <dbReference type="Proteomes" id="UP000887023"/>
    </source>
</evidence>
<dbReference type="PANTHER" id="PTHR43085">
    <property type="entry name" value="HEXOKINASE FAMILY MEMBER"/>
    <property type="match status" value="1"/>
</dbReference>
<dbReference type="InterPro" id="IPR011611">
    <property type="entry name" value="PfkB_dom"/>
</dbReference>
<keyword evidence="2" id="KW-0808">Transferase</keyword>
<dbReference type="Proteomes" id="UP000887023">
    <property type="component" value="Chromosome"/>
</dbReference>
<protein>
    <submittedName>
        <fullName evidence="7">Carbohydrate kinase</fullName>
    </submittedName>
</protein>
<keyword evidence="4 7" id="KW-0418">Kinase</keyword>
<keyword evidence="8" id="KW-1185">Reference proteome</keyword>
<evidence type="ECO:0000256" key="5">
    <source>
        <dbReference type="ARBA" id="ARBA00022840"/>
    </source>
</evidence>
<accession>A0ABX8SDV9</accession>
<evidence type="ECO:0000256" key="2">
    <source>
        <dbReference type="ARBA" id="ARBA00022679"/>
    </source>
</evidence>
<evidence type="ECO:0000256" key="1">
    <source>
        <dbReference type="ARBA" id="ARBA00010688"/>
    </source>
</evidence>
<evidence type="ECO:0000256" key="3">
    <source>
        <dbReference type="ARBA" id="ARBA00022741"/>
    </source>
</evidence>
<dbReference type="InterPro" id="IPR050306">
    <property type="entry name" value="PfkB_Carbo_kinase"/>
</dbReference>
<evidence type="ECO:0000259" key="6">
    <source>
        <dbReference type="Pfam" id="PF00294"/>
    </source>
</evidence>
<keyword evidence="3" id="KW-0547">Nucleotide-binding</keyword>
<sequence>MTARITVCGEGLIDLVPRGDDLLSALPGGGPFNVAVALGRLGAEVGLLSRLSTDPLGERLLRRLRAAGVRTDAIQRGPEPTTLALTSLDAAGAADYTFYAGGTADRLVVDPGAPAATVRALSFGTLSLVFEPGATVYEAVLRRAHATGRLVLLDPNVRPGAIADPARYRERFADRLPAVDVLKVSTDDLAWLGGDPADWLAAGVGAVLLTQGGAGLTVLSSAGRIAVPAVPVVVADTIGAGDTVHAALLFWLDRRGALDPAAVRALTAADWAQALRFAARAAAVTVSRPGADPPWADELGCD</sequence>
<dbReference type="PROSITE" id="PS00584">
    <property type="entry name" value="PFKB_KINASES_2"/>
    <property type="match status" value="1"/>
</dbReference>
<evidence type="ECO:0000313" key="7">
    <source>
        <dbReference type="EMBL" id="QXQ15988.1"/>
    </source>
</evidence>
<dbReference type="GO" id="GO:0016301">
    <property type="term" value="F:kinase activity"/>
    <property type="evidence" value="ECO:0007669"/>
    <property type="project" value="UniProtKB-KW"/>
</dbReference>
<keyword evidence="5" id="KW-0067">ATP-binding</keyword>
<proteinExistence type="inferred from homology"/>
<dbReference type="EMBL" id="CP079105">
    <property type="protein sequence ID" value="QXQ15988.1"/>
    <property type="molecule type" value="Genomic_DNA"/>
</dbReference>
<dbReference type="InterPro" id="IPR002173">
    <property type="entry name" value="Carboh/pur_kinase_PfkB_CS"/>
</dbReference>
<dbReference type="PANTHER" id="PTHR43085:SF1">
    <property type="entry name" value="PSEUDOURIDINE KINASE-RELATED"/>
    <property type="match status" value="1"/>
</dbReference>
<organism evidence="7 8">
    <name type="scientific">Skermania pinensis</name>
    <dbReference type="NCBI Taxonomy" id="39122"/>
    <lineage>
        <taxon>Bacteria</taxon>
        <taxon>Bacillati</taxon>
        <taxon>Actinomycetota</taxon>
        <taxon>Actinomycetes</taxon>
        <taxon>Mycobacteriales</taxon>
        <taxon>Gordoniaceae</taxon>
        <taxon>Skermania</taxon>
    </lineage>
</organism>
<dbReference type="InterPro" id="IPR029056">
    <property type="entry name" value="Ribokinase-like"/>
</dbReference>
<gene>
    <name evidence="7" type="ORF">KV203_16230</name>
</gene>
<dbReference type="Pfam" id="PF00294">
    <property type="entry name" value="PfkB"/>
    <property type="match status" value="1"/>
</dbReference>
<comment type="similarity">
    <text evidence="1">Belongs to the carbohydrate kinase PfkB family.</text>
</comment>